<sequence length="136" mass="14560">MTRRFANKPTIFIIPGNRYSPGAVVSGFEVIKIAVPDGEITLNAIIQVSHLTSAQPMTSLGYELIVMSACVLGGVFLQGGIGKISYVVAGVLILGTVENAMSLLTISPFAQYVVRGLTVLAAVIFDRYKQKSKRTI</sequence>
<dbReference type="PANTHER" id="PTHR32196">
    <property type="entry name" value="ABC TRANSPORTER PERMEASE PROTEIN YPHD-RELATED-RELATED"/>
    <property type="match status" value="1"/>
</dbReference>
<protein>
    <submittedName>
        <fullName evidence="2">L-arabinose transport system permease protein</fullName>
    </submittedName>
</protein>
<dbReference type="GO" id="GO:0005886">
    <property type="term" value="C:plasma membrane"/>
    <property type="evidence" value="ECO:0007669"/>
    <property type="project" value="TreeGrafter"/>
</dbReference>
<dbReference type="AlphaFoldDB" id="A0A2X4T8U4"/>
<dbReference type="EMBL" id="LS483466">
    <property type="protein sequence ID" value="SQI23463.1"/>
    <property type="molecule type" value="Genomic_DNA"/>
</dbReference>
<gene>
    <name evidence="2" type="primary">rbsC_1</name>
    <name evidence="3" type="ORF">NCTC7295_02289</name>
    <name evidence="2" type="ORF">NCTC7307_02438</name>
</gene>
<keyword evidence="1" id="KW-0812">Transmembrane</keyword>
<dbReference type="Proteomes" id="UP000254124">
    <property type="component" value="Unassembled WGS sequence"/>
</dbReference>
<organism evidence="2 4">
    <name type="scientific">Salmonella enterica subsp. arizonae</name>
    <dbReference type="NCBI Taxonomy" id="59203"/>
    <lineage>
        <taxon>Bacteria</taxon>
        <taxon>Pseudomonadati</taxon>
        <taxon>Pseudomonadota</taxon>
        <taxon>Gammaproteobacteria</taxon>
        <taxon>Enterobacterales</taxon>
        <taxon>Enterobacteriaceae</taxon>
        <taxon>Salmonella</taxon>
    </lineage>
</organism>
<reference evidence="4 5" key="1">
    <citation type="submission" date="2018-06" db="EMBL/GenBank/DDBJ databases">
        <authorList>
            <consortium name="Pathogen Informatics"/>
            <person name="Doyle S."/>
        </authorList>
    </citation>
    <scope>NUCLEOTIDE SEQUENCE [LARGE SCALE GENOMIC DNA]</scope>
    <source>
        <strain evidence="3 5">NCTC7295</strain>
        <strain evidence="2 4">NCTC7307</strain>
    </source>
</reference>
<dbReference type="Proteomes" id="UP000248731">
    <property type="component" value="Chromosome 1"/>
</dbReference>
<accession>A0A2X4T8U4</accession>
<evidence type="ECO:0000313" key="2">
    <source>
        <dbReference type="EMBL" id="SQI23463.1"/>
    </source>
</evidence>
<proteinExistence type="predicted"/>
<keyword evidence="1" id="KW-1133">Transmembrane helix</keyword>
<feature type="transmembrane region" description="Helical" evidence="1">
    <location>
        <begin position="109"/>
        <end position="128"/>
    </location>
</feature>
<keyword evidence="1" id="KW-0472">Membrane</keyword>
<name>A0A2X4T8U4_SALER</name>
<evidence type="ECO:0000256" key="1">
    <source>
        <dbReference type="SAM" id="Phobius"/>
    </source>
</evidence>
<dbReference type="EMBL" id="UGWZ01000001">
    <property type="protein sequence ID" value="SUG14646.1"/>
    <property type="molecule type" value="Genomic_DNA"/>
</dbReference>
<evidence type="ECO:0000313" key="3">
    <source>
        <dbReference type="EMBL" id="SUG14646.1"/>
    </source>
</evidence>
<dbReference type="PANTHER" id="PTHR32196:SF37">
    <property type="entry name" value="L-ARABINOSE TRANSPORT SYSTEM PERMEASE PROTEIN ARAH"/>
    <property type="match status" value="1"/>
</dbReference>
<evidence type="ECO:0000313" key="4">
    <source>
        <dbReference type="Proteomes" id="UP000248731"/>
    </source>
</evidence>
<keyword evidence="4" id="KW-1185">Reference proteome</keyword>
<evidence type="ECO:0000313" key="5">
    <source>
        <dbReference type="Proteomes" id="UP000254124"/>
    </source>
</evidence>